<protein>
    <submittedName>
        <fullName evidence="7">Major facilitator superfamily MFS_1</fullName>
    </submittedName>
</protein>
<feature type="transmembrane region" description="Helical" evidence="5">
    <location>
        <begin position="103"/>
        <end position="128"/>
    </location>
</feature>
<keyword evidence="3 5" id="KW-1133">Transmembrane helix</keyword>
<feature type="transmembrane region" description="Helical" evidence="5">
    <location>
        <begin position="79"/>
        <end position="97"/>
    </location>
</feature>
<keyword evidence="8" id="KW-1185">Reference proteome</keyword>
<dbReference type="Pfam" id="PF07690">
    <property type="entry name" value="MFS_1"/>
    <property type="match status" value="1"/>
</dbReference>
<dbReference type="eggNOG" id="COG2271">
    <property type="taxonomic scope" value="Bacteria"/>
</dbReference>
<evidence type="ECO:0000256" key="3">
    <source>
        <dbReference type="ARBA" id="ARBA00022989"/>
    </source>
</evidence>
<evidence type="ECO:0000256" key="4">
    <source>
        <dbReference type="ARBA" id="ARBA00023136"/>
    </source>
</evidence>
<dbReference type="InterPro" id="IPR036259">
    <property type="entry name" value="MFS_trans_sf"/>
</dbReference>
<dbReference type="PANTHER" id="PTHR23527">
    <property type="entry name" value="BLL3282 PROTEIN"/>
    <property type="match status" value="1"/>
</dbReference>
<dbReference type="EMBL" id="CP001738">
    <property type="protein sequence ID" value="ACY96914.1"/>
    <property type="molecule type" value="Genomic_DNA"/>
</dbReference>
<feature type="transmembrane region" description="Helical" evidence="5">
    <location>
        <begin position="12"/>
        <end position="33"/>
    </location>
</feature>
<evidence type="ECO:0000256" key="2">
    <source>
        <dbReference type="ARBA" id="ARBA00022692"/>
    </source>
</evidence>
<dbReference type="KEGG" id="tcu:Tcur_1331"/>
<dbReference type="HOGENOM" id="CLU_001265_58_1_11"/>
<sequence>MGMTEGGPDGRRWVVLGVGVGAMAAGCLFQFGLPFLLPALRAGGLSLAQAGTLVACPMAGLMVALVAWGAAADRWGERLVLSLGLGIAGLALLGAAATAGRLLAMGACLVAAGVSGAAVHAASGRLILGWFGPRERGLAMGIRQTAQPLGVGAAALILPPLAAGGLRAPLLVLAACCLAMAAAVALLVQDPPRAEDEQAGRSRSPYATPVLWRLHAASALLVVPQFTVATFALVFLVDEHGWQATAAGRVLAVVQVAGALGRIGAGVWSDRAGSRLRPYRLVALAITAVMAALAAGAHAGSAAAAAALLVAGVITVTPNGLAYTAVAEYAGRAWAGRALGVQNTAQNALATLTPPLAAAVIGGPGYAMAFAVAGVFSLAAVPLVPVRSEGGTKTGRYIHGSRSSQQVVSGS</sequence>
<feature type="transmembrane region" description="Helical" evidence="5">
    <location>
        <begin position="45"/>
        <end position="67"/>
    </location>
</feature>
<evidence type="ECO:0000256" key="1">
    <source>
        <dbReference type="ARBA" id="ARBA00004651"/>
    </source>
</evidence>
<feature type="transmembrane region" description="Helical" evidence="5">
    <location>
        <begin position="210"/>
        <end position="237"/>
    </location>
</feature>
<feature type="transmembrane region" description="Helical" evidence="5">
    <location>
        <begin position="172"/>
        <end position="189"/>
    </location>
</feature>
<name>D1A9X8_THECD</name>
<dbReference type="STRING" id="471852.Tcur_1331"/>
<dbReference type="InterPro" id="IPR020846">
    <property type="entry name" value="MFS_dom"/>
</dbReference>
<reference evidence="7 8" key="1">
    <citation type="journal article" date="2011" name="Stand. Genomic Sci.">
        <title>Complete genome sequence of Thermomonospora curvata type strain (B9).</title>
        <authorList>
            <person name="Chertkov O."/>
            <person name="Sikorski J."/>
            <person name="Nolan M."/>
            <person name="Lapidus A."/>
            <person name="Lucas S."/>
            <person name="Del Rio T.G."/>
            <person name="Tice H."/>
            <person name="Cheng J.F."/>
            <person name="Goodwin L."/>
            <person name="Pitluck S."/>
            <person name="Liolios K."/>
            <person name="Ivanova N."/>
            <person name="Mavromatis K."/>
            <person name="Mikhailova N."/>
            <person name="Ovchinnikova G."/>
            <person name="Pati A."/>
            <person name="Chen A."/>
            <person name="Palaniappan K."/>
            <person name="Djao O.D."/>
            <person name="Land M."/>
            <person name="Hauser L."/>
            <person name="Chang Y.J."/>
            <person name="Jeffries C.D."/>
            <person name="Brettin T."/>
            <person name="Han C."/>
            <person name="Detter J.C."/>
            <person name="Rohde M."/>
            <person name="Goker M."/>
            <person name="Woyke T."/>
            <person name="Bristow J."/>
            <person name="Eisen J.A."/>
            <person name="Markowitz V."/>
            <person name="Hugenholtz P."/>
            <person name="Klenk H.P."/>
            <person name="Kyrpides N.C."/>
        </authorList>
    </citation>
    <scope>NUCLEOTIDE SEQUENCE [LARGE SCALE GENOMIC DNA]</scope>
    <source>
        <strain evidence="8">ATCC 19995 / DSM 43183 / JCM 3096 / KCTC 9072 / NBRC 15933 / NCIMB 10081 / Henssen B9</strain>
    </source>
</reference>
<keyword evidence="4 5" id="KW-0472">Membrane</keyword>
<dbReference type="InterPro" id="IPR011701">
    <property type="entry name" value="MFS"/>
</dbReference>
<comment type="subcellular location">
    <subcellularLocation>
        <location evidence="1">Cell membrane</location>
        <topology evidence="1">Multi-pass membrane protein</topology>
    </subcellularLocation>
</comment>
<gene>
    <name evidence="7" type="ordered locus">Tcur_1331</name>
</gene>
<dbReference type="GO" id="GO:0022857">
    <property type="term" value="F:transmembrane transporter activity"/>
    <property type="evidence" value="ECO:0007669"/>
    <property type="project" value="InterPro"/>
</dbReference>
<evidence type="ECO:0000259" key="6">
    <source>
        <dbReference type="PROSITE" id="PS50850"/>
    </source>
</evidence>
<feature type="transmembrane region" description="Helical" evidence="5">
    <location>
        <begin position="281"/>
        <end position="314"/>
    </location>
</feature>
<organism evidence="7 8">
    <name type="scientific">Thermomonospora curvata (strain ATCC 19995 / DSM 43183 / JCM 3096 / KCTC 9072 / NBRC 15933 / NCIMB 10081 / Henssen B9)</name>
    <dbReference type="NCBI Taxonomy" id="471852"/>
    <lineage>
        <taxon>Bacteria</taxon>
        <taxon>Bacillati</taxon>
        <taxon>Actinomycetota</taxon>
        <taxon>Actinomycetes</taxon>
        <taxon>Streptosporangiales</taxon>
        <taxon>Thermomonosporaceae</taxon>
        <taxon>Thermomonospora</taxon>
    </lineage>
</organism>
<feature type="transmembrane region" description="Helical" evidence="5">
    <location>
        <begin position="149"/>
        <end position="166"/>
    </location>
</feature>
<dbReference type="InterPro" id="IPR052952">
    <property type="entry name" value="MFS-Transporter"/>
</dbReference>
<dbReference type="Proteomes" id="UP000001918">
    <property type="component" value="Chromosome"/>
</dbReference>
<evidence type="ECO:0000313" key="7">
    <source>
        <dbReference type="EMBL" id="ACY96914.1"/>
    </source>
</evidence>
<accession>D1A9X8</accession>
<proteinExistence type="predicted"/>
<dbReference type="SUPFAM" id="SSF103473">
    <property type="entry name" value="MFS general substrate transporter"/>
    <property type="match status" value="1"/>
</dbReference>
<evidence type="ECO:0000256" key="5">
    <source>
        <dbReference type="SAM" id="Phobius"/>
    </source>
</evidence>
<feature type="transmembrane region" description="Helical" evidence="5">
    <location>
        <begin position="249"/>
        <end position="269"/>
    </location>
</feature>
<feature type="domain" description="Major facilitator superfamily (MFS) profile" evidence="6">
    <location>
        <begin position="1"/>
        <end position="392"/>
    </location>
</feature>
<dbReference type="GO" id="GO:0005886">
    <property type="term" value="C:plasma membrane"/>
    <property type="evidence" value="ECO:0007669"/>
    <property type="project" value="UniProtKB-SubCell"/>
</dbReference>
<evidence type="ECO:0000313" key="8">
    <source>
        <dbReference type="Proteomes" id="UP000001918"/>
    </source>
</evidence>
<dbReference type="Gene3D" id="1.20.1250.20">
    <property type="entry name" value="MFS general substrate transporter like domains"/>
    <property type="match status" value="2"/>
</dbReference>
<keyword evidence="2 5" id="KW-0812">Transmembrane</keyword>
<dbReference type="PANTHER" id="PTHR23527:SF1">
    <property type="entry name" value="BLL3282 PROTEIN"/>
    <property type="match status" value="1"/>
</dbReference>
<dbReference type="PROSITE" id="PS50850">
    <property type="entry name" value="MFS"/>
    <property type="match status" value="1"/>
</dbReference>
<dbReference type="AlphaFoldDB" id="D1A9X8"/>